<dbReference type="EMBL" id="CAJJDO010000043">
    <property type="protein sequence ID" value="CAD8166139.1"/>
    <property type="molecule type" value="Genomic_DNA"/>
</dbReference>
<comment type="caution">
    <text evidence="2">The sequence shown here is derived from an EMBL/GenBank/DDBJ whole genome shotgun (WGS) entry which is preliminary data.</text>
</comment>
<keyword evidence="1" id="KW-1133">Transmembrane helix</keyword>
<dbReference type="InterPro" id="IPR052994">
    <property type="entry name" value="Tiny_macrocysts_regulators"/>
</dbReference>
<organism evidence="2 3">
    <name type="scientific">Paramecium pentaurelia</name>
    <dbReference type="NCBI Taxonomy" id="43138"/>
    <lineage>
        <taxon>Eukaryota</taxon>
        <taxon>Sar</taxon>
        <taxon>Alveolata</taxon>
        <taxon>Ciliophora</taxon>
        <taxon>Intramacronucleata</taxon>
        <taxon>Oligohymenophorea</taxon>
        <taxon>Peniculida</taxon>
        <taxon>Parameciidae</taxon>
        <taxon>Paramecium</taxon>
    </lineage>
</organism>
<feature type="transmembrane region" description="Helical" evidence="1">
    <location>
        <begin position="1043"/>
        <end position="1064"/>
    </location>
</feature>
<feature type="transmembrane region" description="Helical" evidence="1">
    <location>
        <begin position="1351"/>
        <end position="1372"/>
    </location>
</feature>
<evidence type="ECO:0008006" key="4">
    <source>
        <dbReference type="Google" id="ProtNLM"/>
    </source>
</evidence>
<sequence length="1658" mass="196190">MLQGFCFVSMYQPTFTLNLKIQKLVLLIYYCQILTLAYPIDGWNLWNYQDGALRMMKNLLNVILIFPFVIEVKSSALIYVLIVLFSLLNLFMFSAIFWIVKFKNKLSFILGITYWYLVLVPKLFFIPQLFVLIGSLSFSQRALLYSNFQFHAFLPISILSILVLIYNCFFSIYFIRKMRLLKDNGLVQKFSQLCFLREMLAIAIIFLHFQSRIPLINALQLILMNIFFLTLLLEALHFDIYHPQIQKFALILISGCIGLLLIISINVISKNKLIPEEQLIVIQLIVATLVIFICIFYQNRKIVYQLQGYSESHYQIQFVEWLFYTLIELNQKRKSQENLFFYILFIQYHQKTCINCLKKVLQHQKITAKSIKFNVLNCVLQHALKLLHINFGSDYEMLEIYYVDFLNKIKKQPLPAYVALKGFVLKHQKISYHLKATIKYLFEELEDIILNGNNLLESNNHDYEKNYLDVKNFIQAYSIEEQILPQIIQLIDQKIQIWNEQINGLDTIQDLEKLIVNYSKKLLICQNSLQHQLHIDLMNLNQIQKVRNVIELRITSIFLLMIFNDFYGSLKCEQQISDILIMENSLPNDVISNIDILHDNICLIMVSMVKNRGFIKNTQKNQIANYFGLDIKELENNNHINLFIPQYLLETHTQLLQSYLETAQSSLFNQYQIVFSKLKNDFVQPQQLKLENNFCFFDDYILTACLSKVKETSEFILFDENGRILSVTQGFYTDIIKQSFQEELSAQTINQAYIFLFFTNIFSILESQIDNINQSEFLQVELMTTITIYENLSKIIEFLYENKMPTSSSIAYSLKKNVSKTPIQSKPKLNTTQKQKKYNLQTGRYYINTSVKLSDEIQLLCPKFINQVLEFMQQYNQFKSVEYHTKIQLQYRTIGKKQLQRSYFIIEIMDFRKKSGQNNAIKQLHSINLKNIEQIEKQQIQKQFLFQDQVESTQQKEFQKYNNDIQQNHASHLNEISKSGSEKHLKQRNNFLKLLSYENELGCLQKQENQSLSSQSSNTLKIQNLIIFNAFQFQTKMNNNLKIILFFTMISILILISIITYNILLIRYQLSEQINSSSSLNAPLLFNRYFFQSYALSWTLLMNGLKIVNQSDYLQNQTSFTLKNMERETFQNLKIENMGLLENISLKMLQLERQTVSYTEFITYIQNTLQYLFQFNLFSKEHKQKVLELDFVNSVVTLRYNIKYVFDMNKELIESLDQMYQNQIQNNNSNLKAVLITEICILFIFQFIQLYFWKKFENQKQQILILVGKFSESKANEMIILHQKYKQIMLYNEKQQINWKIQNFTQIQPVNIVGEEKKVLKINISKRDKIKGKGILNSRVINNSYSNKKYIFYYIFLFLILFSFLFGGYFYYSFLMKKLQPQQQLAINFIRFSSYFDTLITTALVIKTQPQIYPAIVSNKIYTQAQMNKYRDPLKQLFHMFLEVYEVYDENLTQIYEGILFSQDIDDSKKEILLGLYEKDICQIIIQEIPFCQYDQLGEKNFIQKYSQFYLQDNNRDYLKNGLAGITSSVSYFMKTNYDYEIATINYITDFNLLNKLYLTQEFNNILIEHFSSTTQSTEKVLNVILSTNEELMNQNKITITIFFSLIGSIILIIYIFFFTWILKLSSLKLKYLKLGLSLVPKEIVADQYTISLIKLFN</sequence>
<proteinExistence type="predicted"/>
<evidence type="ECO:0000256" key="1">
    <source>
        <dbReference type="SAM" id="Phobius"/>
    </source>
</evidence>
<feature type="transmembrane region" description="Helical" evidence="1">
    <location>
        <begin position="20"/>
        <end position="40"/>
    </location>
</feature>
<feature type="transmembrane region" description="Helical" evidence="1">
    <location>
        <begin position="153"/>
        <end position="175"/>
    </location>
</feature>
<keyword evidence="3" id="KW-1185">Reference proteome</keyword>
<protein>
    <recommendedName>
        <fullName evidence="4">Transmembrane protein</fullName>
    </recommendedName>
</protein>
<evidence type="ECO:0000313" key="2">
    <source>
        <dbReference type="EMBL" id="CAD8166139.1"/>
    </source>
</evidence>
<keyword evidence="1" id="KW-0812">Transmembrane</keyword>
<feature type="transmembrane region" description="Helical" evidence="1">
    <location>
        <begin position="112"/>
        <end position="133"/>
    </location>
</feature>
<feature type="transmembrane region" description="Helical" evidence="1">
    <location>
        <begin position="76"/>
        <end position="100"/>
    </location>
</feature>
<keyword evidence="1" id="KW-0472">Membrane</keyword>
<reference evidence="2" key="1">
    <citation type="submission" date="2021-01" db="EMBL/GenBank/DDBJ databases">
        <authorList>
            <consortium name="Genoscope - CEA"/>
            <person name="William W."/>
        </authorList>
    </citation>
    <scope>NUCLEOTIDE SEQUENCE</scope>
</reference>
<gene>
    <name evidence="2" type="ORF">PPENT_87.1.T0430304</name>
</gene>
<dbReference type="OrthoDB" id="294856at2759"/>
<feature type="transmembrane region" description="Helical" evidence="1">
    <location>
        <begin position="1602"/>
        <end position="1623"/>
    </location>
</feature>
<accession>A0A8S1URB6</accession>
<name>A0A8S1URB6_9CILI</name>
<evidence type="ECO:0000313" key="3">
    <source>
        <dbReference type="Proteomes" id="UP000689195"/>
    </source>
</evidence>
<feature type="transmembrane region" description="Helical" evidence="1">
    <location>
        <begin position="280"/>
        <end position="297"/>
    </location>
</feature>
<dbReference type="PANTHER" id="PTHR31600:SF2">
    <property type="entry name" value="GAMETE ENRICHED GENE 10 PROTEIN-RELATED"/>
    <property type="match status" value="1"/>
</dbReference>
<feature type="transmembrane region" description="Helical" evidence="1">
    <location>
        <begin position="215"/>
        <end position="236"/>
    </location>
</feature>
<dbReference type="PANTHER" id="PTHR31600">
    <property type="entry name" value="TINY MACROCYSTS PROTEIN B-RELATED"/>
    <property type="match status" value="1"/>
</dbReference>
<dbReference type="Proteomes" id="UP000689195">
    <property type="component" value="Unassembled WGS sequence"/>
</dbReference>
<feature type="transmembrane region" description="Helical" evidence="1">
    <location>
        <begin position="1233"/>
        <end position="1253"/>
    </location>
</feature>
<feature type="transmembrane region" description="Helical" evidence="1">
    <location>
        <begin position="248"/>
        <end position="268"/>
    </location>
</feature>